<dbReference type="InterPro" id="IPR009045">
    <property type="entry name" value="Zn_M74/Hedgehog-like"/>
</dbReference>
<dbReference type="EMBL" id="CP136522">
    <property type="protein sequence ID" value="WOT03707.1"/>
    <property type="molecule type" value="Genomic_DNA"/>
</dbReference>
<dbReference type="CDD" id="cd14847">
    <property type="entry name" value="DD-carboxypeptidase_like"/>
    <property type="match status" value="1"/>
</dbReference>
<proteinExistence type="predicted"/>
<reference evidence="2 3" key="1">
    <citation type="submission" date="2023-10" db="EMBL/GenBank/DDBJ databases">
        <title>Complete genome sequence of Shewanella sp. DAU334.</title>
        <authorList>
            <person name="Lee Y.-S."/>
            <person name="Jeong H.-R."/>
            <person name="Hwang E.-J."/>
            <person name="Choi Y.-L."/>
            <person name="Kim G.-D."/>
        </authorList>
    </citation>
    <scope>NUCLEOTIDE SEQUENCE [LARGE SCALE GENOMIC DNA]</scope>
    <source>
        <strain evidence="2 3">DAU334</strain>
    </source>
</reference>
<sequence>MPIVSPHLYGLSSSHLVDYTGHLLEQQTAMAFEKMRIAAKVDGIDIAICSAYRSFERQQSIWNAKANGKRVILDKHSQPIDISTKTATEIIDLILIWSALPGTSRHHWGTDIDIFDAKQISKQELQLISPEYQQNGPCFALSQWLATNAQLFGFYLPFQTGFSGVTAEPWHLSYYPVAQGYLDNFNVESLREVLDKSAVVNKASILPKLISLTQEYVYRIAPIPL</sequence>
<evidence type="ECO:0000259" key="1">
    <source>
        <dbReference type="Pfam" id="PF02557"/>
    </source>
</evidence>
<evidence type="ECO:0000313" key="3">
    <source>
        <dbReference type="Proteomes" id="UP001529491"/>
    </source>
</evidence>
<dbReference type="Gene3D" id="3.30.1380.10">
    <property type="match status" value="1"/>
</dbReference>
<dbReference type="PANTHER" id="PTHR34385:SF1">
    <property type="entry name" value="PEPTIDOGLYCAN L-ALANYL-D-GLUTAMATE ENDOPEPTIDASE CWLK"/>
    <property type="match status" value="1"/>
</dbReference>
<dbReference type="RefSeq" id="WP_310471331.1">
    <property type="nucleotide sequence ID" value="NZ_CP136522.1"/>
</dbReference>
<feature type="domain" description="D-alanyl-D-alanine carboxypeptidase-like core" evidence="1">
    <location>
        <begin position="22"/>
        <end position="176"/>
    </location>
</feature>
<gene>
    <name evidence="2" type="ORF">RGE70_10115</name>
</gene>
<keyword evidence="3" id="KW-1185">Reference proteome</keyword>
<name>A0ABZ0JTW2_9GAMM</name>
<dbReference type="InterPro" id="IPR003709">
    <property type="entry name" value="VanY-like_core_dom"/>
</dbReference>
<protein>
    <submittedName>
        <fullName evidence="2">M15 family metallopeptidase</fullName>
    </submittedName>
</protein>
<dbReference type="SUPFAM" id="SSF55166">
    <property type="entry name" value="Hedgehog/DD-peptidase"/>
    <property type="match status" value="1"/>
</dbReference>
<dbReference type="InterPro" id="IPR052179">
    <property type="entry name" value="DD-CPase-like"/>
</dbReference>
<dbReference type="Proteomes" id="UP001529491">
    <property type="component" value="Chromosome"/>
</dbReference>
<organism evidence="2 3">
    <name type="scientific">Shewanella youngdeokensis</name>
    <dbReference type="NCBI Taxonomy" id="2999068"/>
    <lineage>
        <taxon>Bacteria</taxon>
        <taxon>Pseudomonadati</taxon>
        <taxon>Pseudomonadota</taxon>
        <taxon>Gammaproteobacteria</taxon>
        <taxon>Alteromonadales</taxon>
        <taxon>Shewanellaceae</taxon>
        <taxon>Shewanella</taxon>
    </lineage>
</organism>
<dbReference type="PANTHER" id="PTHR34385">
    <property type="entry name" value="D-ALANYL-D-ALANINE CARBOXYPEPTIDASE"/>
    <property type="match status" value="1"/>
</dbReference>
<evidence type="ECO:0000313" key="2">
    <source>
        <dbReference type="EMBL" id="WOT03707.1"/>
    </source>
</evidence>
<accession>A0ABZ0JTW2</accession>
<dbReference type="Pfam" id="PF02557">
    <property type="entry name" value="VanY"/>
    <property type="match status" value="1"/>
</dbReference>